<dbReference type="InterPro" id="IPR027417">
    <property type="entry name" value="P-loop_NTPase"/>
</dbReference>
<comment type="subcellular location">
    <subcellularLocation>
        <location evidence="1">Golgi apparatus membrane</location>
        <topology evidence="1">Single-pass type II membrane protein</topology>
    </subcellularLocation>
</comment>
<feature type="region of interest" description="Disordered" evidence="12">
    <location>
        <begin position="69"/>
        <end position="97"/>
    </location>
</feature>
<evidence type="ECO:0000256" key="11">
    <source>
        <dbReference type="RuleBase" id="RU361155"/>
    </source>
</evidence>
<reference evidence="14" key="2">
    <citation type="submission" date="2025-09" db="UniProtKB">
        <authorList>
            <consortium name="Ensembl"/>
        </authorList>
    </citation>
    <scope>IDENTIFICATION</scope>
</reference>
<feature type="region of interest" description="Disordered" evidence="12">
    <location>
        <begin position="473"/>
        <end position="500"/>
    </location>
</feature>
<keyword evidence="7" id="KW-0333">Golgi apparatus</keyword>
<dbReference type="GO" id="GO:0000139">
    <property type="term" value="C:Golgi membrane"/>
    <property type="evidence" value="ECO:0007669"/>
    <property type="project" value="UniProtKB-SubCell"/>
</dbReference>
<dbReference type="PANTHER" id="PTHR10704:SF5">
    <property type="entry name" value="CARBOHYDRATE SULFOTRANSFERASE 7"/>
    <property type="match status" value="1"/>
</dbReference>
<keyword evidence="8" id="KW-0472">Membrane</keyword>
<evidence type="ECO:0000313" key="14">
    <source>
        <dbReference type="Ensembl" id="ENSSMRP00000029137.1"/>
    </source>
</evidence>
<feature type="compositionally biased region" description="Low complexity" evidence="12">
    <location>
        <begin position="81"/>
        <end position="93"/>
    </location>
</feature>
<keyword evidence="9" id="KW-0325">Glycoprotein</keyword>
<dbReference type="PANTHER" id="PTHR10704">
    <property type="entry name" value="CARBOHYDRATE SULFOTRANSFERASE"/>
    <property type="match status" value="1"/>
</dbReference>
<evidence type="ECO:0000256" key="6">
    <source>
        <dbReference type="ARBA" id="ARBA00022989"/>
    </source>
</evidence>
<evidence type="ECO:0000256" key="3">
    <source>
        <dbReference type="ARBA" id="ARBA00022679"/>
    </source>
</evidence>
<dbReference type="OMA" id="WKMNKVI"/>
<evidence type="ECO:0000256" key="7">
    <source>
        <dbReference type="ARBA" id="ARBA00023034"/>
    </source>
</evidence>
<dbReference type="SUPFAM" id="SSF52540">
    <property type="entry name" value="P-loop containing nucleoside triphosphate hydrolases"/>
    <property type="match status" value="1"/>
</dbReference>
<evidence type="ECO:0000256" key="5">
    <source>
        <dbReference type="ARBA" id="ARBA00022968"/>
    </source>
</evidence>
<dbReference type="GO" id="GO:0006790">
    <property type="term" value="P:sulfur compound metabolic process"/>
    <property type="evidence" value="ECO:0007669"/>
    <property type="project" value="Ensembl"/>
</dbReference>
<dbReference type="GO" id="GO:0008459">
    <property type="term" value="F:chondroitin 6-sulfotransferase activity"/>
    <property type="evidence" value="ECO:0007669"/>
    <property type="project" value="Ensembl"/>
</dbReference>
<dbReference type="InterPro" id="IPR000863">
    <property type="entry name" value="Sulfotransferase_dom"/>
</dbReference>
<keyword evidence="5" id="KW-0735">Signal-anchor</keyword>
<dbReference type="Ensembl" id="ENSSMRT00000033993.1">
    <property type="protein sequence ID" value="ENSSMRP00000029137.1"/>
    <property type="gene ID" value="ENSSMRG00000022405.1"/>
</dbReference>
<evidence type="ECO:0000313" key="15">
    <source>
        <dbReference type="Proteomes" id="UP000694421"/>
    </source>
</evidence>
<reference evidence="14" key="1">
    <citation type="submission" date="2025-08" db="UniProtKB">
        <authorList>
            <consortium name="Ensembl"/>
        </authorList>
    </citation>
    <scope>IDENTIFICATION</scope>
</reference>
<dbReference type="AlphaFoldDB" id="A0A8D0EC72"/>
<dbReference type="InterPro" id="IPR016469">
    <property type="entry name" value="Carbohydrate_sulfotransferase"/>
</dbReference>
<dbReference type="GO" id="GO:0001517">
    <property type="term" value="F:N-acetylglucosamine 6-O-sulfotransferase activity"/>
    <property type="evidence" value="ECO:0007669"/>
    <property type="project" value="Ensembl"/>
</dbReference>
<evidence type="ECO:0000256" key="4">
    <source>
        <dbReference type="ARBA" id="ARBA00022692"/>
    </source>
</evidence>
<evidence type="ECO:0000256" key="9">
    <source>
        <dbReference type="ARBA" id="ARBA00023180"/>
    </source>
</evidence>
<dbReference type="PIRSF" id="PIRSF005883">
    <property type="entry name" value="Carbohydrate_sulfotransferase"/>
    <property type="match status" value="1"/>
</dbReference>
<keyword evidence="6" id="KW-1133">Transmembrane helix</keyword>
<evidence type="ECO:0000256" key="10">
    <source>
        <dbReference type="ARBA" id="ARBA00023277"/>
    </source>
</evidence>
<feature type="domain" description="Sulfotransferase" evidence="13">
    <location>
        <begin position="280"/>
        <end position="472"/>
    </location>
</feature>
<dbReference type="Gene3D" id="3.40.50.300">
    <property type="entry name" value="P-loop containing nucleotide triphosphate hydrolases"/>
    <property type="match status" value="1"/>
</dbReference>
<dbReference type="GeneTree" id="ENSGT00940000162231"/>
<dbReference type="Pfam" id="PF00685">
    <property type="entry name" value="Sulfotransfer_1"/>
    <property type="match status" value="1"/>
</dbReference>
<organism evidence="14 15">
    <name type="scientific">Salvator merianae</name>
    <name type="common">Argentine black and white tegu</name>
    <name type="synonym">Tupinambis merianae</name>
    <dbReference type="NCBI Taxonomy" id="96440"/>
    <lineage>
        <taxon>Eukaryota</taxon>
        <taxon>Metazoa</taxon>
        <taxon>Chordata</taxon>
        <taxon>Craniata</taxon>
        <taxon>Vertebrata</taxon>
        <taxon>Euteleostomi</taxon>
        <taxon>Lepidosauria</taxon>
        <taxon>Squamata</taxon>
        <taxon>Bifurcata</taxon>
        <taxon>Unidentata</taxon>
        <taxon>Episquamata</taxon>
        <taxon>Laterata</taxon>
        <taxon>Teiioidea</taxon>
        <taxon>Teiidae</taxon>
        <taxon>Salvator</taxon>
    </lineage>
</organism>
<comment type="similarity">
    <text evidence="2">Belongs to the sulfotransferase 1 family. Gal/GlcNAc/GalNAc subfamily.</text>
</comment>
<proteinExistence type="inferred from homology"/>
<dbReference type="Proteomes" id="UP000694421">
    <property type="component" value="Unplaced"/>
</dbReference>
<keyword evidence="3 11" id="KW-0808">Transferase</keyword>
<evidence type="ECO:0000256" key="2">
    <source>
        <dbReference type="ARBA" id="ARBA00005530"/>
    </source>
</evidence>
<protein>
    <recommendedName>
        <fullName evidence="11">Sulfotransferase</fullName>
        <ecNumber evidence="11">2.8.2.-</ecNumber>
    </recommendedName>
</protein>
<evidence type="ECO:0000256" key="8">
    <source>
        <dbReference type="ARBA" id="ARBA00023136"/>
    </source>
</evidence>
<accession>A0A8D0EC72</accession>
<feature type="compositionally biased region" description="Basic and acidic residues" evidence="12">
    <location>
        <begin position="481"/>
        <end position="490"/>
    </location>
</feature>
<keyword evidence="10" id="KW-0119">Carbohydrate metabolism</keyword>
<dbReference type="GO" id="GO:0005975">
    <property type="term" value="P:carbohydrate metabolic process"/>
    <property type="evidence" value="ECO:0007669"/>
    <property type="project" value="InterPro"/>
</dbReference>
<evidence type="ECO:0000256" key="12">
    <source>
        <dbReference type="SAM" id="MobiDB-lite"/>
    </source>
</evidence>
<dbReference type="InterPro" id="IPR051135">
    <property type="entry name" value="Gal/GlcNAc/GalNAc_ST"/>
</dbReference>
<sequence length="500" mass="56290">MKSRRRWRFRWQHRRFALGLVLYTLLLLLLDSYMLDYGARRGRAGEELPPPPPPPRHCPSLEEALGDWNWDEQQQPPPPAAGAENASEAAGPGSQAGGKRHIYLHATWRTGSSFLGELFNQHPDVFFLYEPMWHMWQALYPADALSLQGALRDMVRSLFRCDFSVLRLYATPPAPRDPLAPFPAVFSAAGGKASHHNLSTTSIFGWRTNKVICSAPLCRDAPRTRADVGLVDGAACERECPPRALHELEAECRKYPVVVIKDVRLLELGALLPLLRDPQLNLRVVQLFRDPRAVHNSRLKAKQALLRESIQVLRSRYRAEPRGLPRRQLPLPPAAAALSGIGVGGRAHPLHRADFFLGGALEVICQAWLRDLLFSRRAPAWLRARYTQLRYEDLVREPRAQLRRLLSFAELPVPPALEEFVLNMTRGAAYPAAQQPFRISARDAREAIHAWRERLSREQVRQVETSCGDAMDLLSYPLSGEEGKRAEAGRGRSSPPPHPG</sequence>
<dbReference type="GO" id="GO:0050650">
    <property type="term" value="P:chondroitin sulfate proteoglycan biosynthetic process"/>
    <property type="evidence" value="ECO:0007669"/>
    <property type="project" value="Ensembl"/>
</dbReference>
<keyword evidence="15" id="KW-1185">Reference proteome</keyword>
<dbReference type="GO" id="GO:0006044">
    <property type="term" value="P:N-acetylglucosamine metabolic process"/>
    <property type="evidence" value="ECO:0007669"/>
    <property type="project" value="Ensembl"/>
</dbReference>
<keyword evidence="4" id="KW-0812">Transmembrane</keyword>
<name>A0A8D0EC72_SALMN</name>
<dbReference type="EC" id="2.8.2.-" evidence="11"/>
<evidence type="ECO:0000259" key="13">
    <source>
        <dbReference type="Pfam" id="PF00685"/>
    </source>
</evidence>
<evidence type="ECO:0000256" key="1">
    <source>
        <dbReference type="ARBA" id="ARBA00004323"/>
    </source>
</evidence>